<dbReference type="AlphaFoldDB" id="A0A7Z0Q9D1"/>
<evidence type="ECO:0000313" key="2">
    <source>
        <dbReference type="EMBL" id="UGX93676.1"/>
    </source>
</evidence>
<reference evidence="2 3" key="1">
    <citation type="journal article" date="2017" name="Syst. Appl. Microbiol.">
        <title>Soybeans inoculated with root zone soils of Canadian native legumes harbour diverse and novel Bradyrhizobium spp. that possess agricultural potential.</title>
        <authorList>
            <person name="Bromfield E.S.P."/>
            <person name="Cloutier S."/>
            <person name="Tambong J.T."/>
            <person name="Tran Thi T.V."/>
        </authorList>
    </citation>
    <scope>NUCLEOTIDE SEQUENCE [LARGE SCALE GENOMIC DNA]</scope>
    <source>
        <strain evidence="2 3">323S2</strain>
    </source>
</reference>
<protein>
    <submittedName>
        <fullName evidence="1">Uncharacterized protein</fullName>
    </submittedName>
</protein>
<evidence type="ECO:0000313" key="3">
    <source>
        <dbReference type="Proteomes" id="UP000564836"/>
    </source>
</evidence>
<name>A0A7Z0Q9D1_9BRAD</name>
<proteinExistence type="predicted"/>
<gene>
    <name evidence="2" type="ORF">G6321_00050230</name>
    <name evidence="1" type="ORF">G6321_18175</name>
</gene>
<accession>A0A7Z0Q9D1</accession>
<evidence type="ECO:0000313" key="1">
    <source>
        <dbReference type="EMBL" id="NYY90280.1"/>
    </source>
</evidence>
<dbReference type="EMBL" id="JACBFH010000001">
    <property type="protein sequence ID" value="NYY90280.1"/>
    <property type="molecule type" value="Genomic_DNA"/>
</dbReference>
<dbReference type="EMBL" id="CP088280">
    <property type="protein sequence ID" value="UGX93676.1"/>
    <property type="molecule type" value="Genomic_DNA"/>
</dbReference>
<organism evidence="1">
    <name type="scientific">Bradyrhizobium barranii subsp. barranii</name>
    <dbReference type="NCBI Taxonomy" id="2823807"/>
    <lineage>
        <taxon>Bacteria</taxon>
        <taxon>Pseudomonadati</taxon>
        <taxon>Pseudomonadota</taxon>
        <taxon>Alphaproteobacteria</taxon>
        <taxon>Hyphomicrobiales</taxon>
        <taxon>Nitrobacteraceae</taxon>
        <taxon>Bradyrhizobium</taxon>
        <taxon>Bradyrhizobium barranii</taxon>
    </lineage>
</organism>
<dbReference type="Proteomes" id="UP000564836">
    <property type="component" value="Chromosome"/>
</dbReference>
<dbReference type="RefSeq" id="WP_166346995.1">
    <property type="nucleotide sequence ID" value="NZ_CP088280.1"/>
</dbReference>
<reference evidence="2 3" key="3">
    <citation type="journal article" date="2022" name="Int. J. Syst. Evol. Microbiol.">
        <title>Strains of Bradyrhizobium barranii sp. nov. associated with legumes native to Canada are symbionts of soybeans and belong to different subspecies (subsp. barranii subsp. nov. and subsp. apii subsp. nov.) and symbiovars (sv. glycinearum and sv. septentrionale).</title>
        <authorList>
            <person name="Bromfield E.S.P."/>
            <person name="Cloutier S."/>
            <person name="Wasai-Hara S."/>
            <person name="Minamisawa K."/>
        </authorList>
    </citation>
    <scope>NUCLEOTIDE SEQUENCE [LARGE SCALE GENOMIC DNA]</scope>
    <source>
        <strain evidence="2 3">323S2</strain>
    </source>
</reference>
<sequence length="78" mass="8828">MREQTGKWNKARTRMPLWAASQFDDIAAIIRTTVLAIVVSLDKPEDDPERRIAIISDDGREIGTVPVYSRPSYENPAK</sequence>
<reference evidence="1" key="2">
    <citation type="submission" date="2020-06" db="EMBL/GenBank/DDBJ databases">
        <title>Whole Genome Sequence of Bradyrhizobium sp. Strain 323S2.</title>
        <authorList>
            <person name="Bromfield E.S.P."/>
        </authorList>
    </citation>
    <scope>NUCLEOTIDE SEQUENCE [LARGE SCALE GENOMIC DNA]</scope>
    <source>
        <strain evidence="1">323S2</strain>
    </source>
</reference>